<dbReference type="AlphaFoldDB" id="A0A645A521"/>
<evidence type="ECO:0000256" key="1">
    <source>
        <dbReference type="ARBA" id="ARBA00006594"/>
    </source>
</evidence>
<dbReference type="GO" id="GO:0043565">
    <property type="term" value="F:sequence-specific DNA binding"/>
    <property type="evidence" value="ECO:0007669"/>
    <property type="project" value="TreeGrafter"/>
</dbReference>
<evidence type="ECO:0000256" key="3">
    <source>
        <dbReference type="ARBA" id="ARBA00022603"/>
    </source>
</evidence>
<dbReference type="Gene3D" id="3.40.50.150">
    <property type="entry name" value="Vaccinia Virus protein VP39"/>
    <property type="match status" value="1"/>
</dbReference>
<protein>
    <recommendedName>
        <fullName evidence="2">site-specific DNA-methyltransferase (adenine-specific)</fullName>
        <ecNumber evidence="2">2.1.1.72</ecNumber>
    </recommendedName>
</protein>
<evidence type="ECO:0000256" key="4">
    <source>
        <dbReference type="ARBA" id="ARBA00022679"/>
    </source>
</evidence>
<comment type="similarity">
    <text evidence="1">Belongs to the N(4)/N(6)-methyltransferase family.</text>
</comment>
<dbReference type="EC" id="2.1.1.72" evidence="2"/>
<gene>
    <name evidence="7" type="ORF">SDC9_94757</name>
</gene>
<keyword evidence="4" id="KW-0808">Transferase</keyword>
<dbReference type="InterPro" id="IPR012327">
    <property type="entry name" value="MeTrfase_D12"/>
</dbReference>
<dbReference type="Gene3D" id="1.10.1020.10">
    <property type="entry name" value="Adenine-specific Methyltransferase, Domain 2"/>
    <property type="match status" value="1"/>
</dbReference>
<reference evidence="7" key="1">
    <citation type="submission" date="2019-08" db="EMBL/GenBank/DDBJ databases">
        <authorList>
            <person name="Kucharzyk K."/>
            <person name="Murdoch R.W."/>
            <person name="Higgins S."/>
            <person name="Loffler F."/>
        </authorList>
    </citation>
    <scope>NUCLEOTIDE SEQUENCE</scope>
</reference>
<dbReference type="PANTHER" id="PTHR30481">
    <property type="entry name" value="DNA ADENINE METHYLASE"/>
    <property type="match status" value="1"/>
</dbReference>
<dbReference type="Pfam" id="PF02086">
    <property type="entry name" value="MethyltransfD12"/>
    <property type="match status" value="1"/>
</dbReference>
<comment type="caution">
    <text evidence="7">The sequence shown here is derived from an EMBL/GenBank/DDBJ whole genome shotgun (WGS) entry which is preliminary data.</text>
</comment>
<evidence type="ECO:0000256" key="6">
    <source>
        <dbReference type="ARBA" id="ARBA00047942"/>
    </source>
</evidence>
<dbReference type="GO" id="GO:0032259">
    <property type="term" value="P:methylation"/>
    <property type="evidence" value="ECO:0007669"/>
    <property type="project" value="UniProtKB-KW"/>
</dbReference>
<dbReference type="InterPro" id="IPR023095">
    <property type="entry name" value="Ade_MeTrfase_dom_2"/>
</dbReference>
<organism evidence="7">
    <name type="scientific">bioreactor metagenome</name>
    <dbReference type="NCBI Taxonomy" id="1076179"/>
    <lineage>
        <taxon>unclassified sequences</taxon>
        <taxon>metagenomes</taxon>
        <taxon>ecological metagenomes</taxon>
    </lineage>
</organism>
<dbReference type="EMBL" id="VSSQ01011925">
    <property type="protein sequence ID" value="MPM48036.1"/>
    <property type="molecule type" value="Genomic_DNA"/>
</dbReference>
<dbReference type="InterPro" id="IPR012263">
    <property type="entry name" value="M_m6A_EcoRV"/>
</dbReference>
<dbReference type="GO" id="GO:0009007">
    <property type="term" value="F:site-specific DNA-methyltransferase (adenine-specific) activity"/>
    <property type="evidence" value="ECO:0007669"/>
    <property type="project" value="UniProtKB-EC"/>
</dbReference>
<proteinExistence type="inferred from homology"/>
<keyword evidence="3" id="KW-0489">Methyltransferase</keyword>
<accession>A0A645A521</accession>
<dbReference type="GO" id="GO:1904047">
    <property type="term" value="F:S-adenosyl-L-methionine binding"/>
    <property type="evidence" value="ECO:0007669"/>
    <property type="project" value="TreeGrafter"/>
</dbReference>
<keyword evidence="5" id="KW-0949">S-adenosyl-L-methionine</keyword>
<dbReference type="SUPFAM" id="SSF53335">
    <property type="entry name" value="S-adenosyl-L-methionine-dependent methyltransferases"/>
    <property type="match status" value="1"/>
</dbReference>
<dbReference type="InterPro" id="IPR029063">
    <property type="entry name" value="SAM-dependent_MTases_sf"/>
</dbReference>
<evidence type="ECO:0000256" key="5">
    <source>
        <dbReference type="ARBA" id="ARBA00022691"/>
    </source>
</evidence>
<dbReference type="PIRSF" id="PIRSF000398">
    <property type="entry name" value="M_m6A_EcoRV"/>
    <property type="match status" value="1"/>
</dbReference>
<dbReference type="GO" id="GO:0009307">
    <property type="term" value="P:DNA restriction-modification system"/>
    <property type="evidence" value="ECO:0007669"/>
    <property type="project" value="InterPro"/>
</dbReference>
<comment type="catalytic activity">
    <reaction evidence="6">
        <text>a 2'-deoxyadenosine in DNA + S-adenosyl-L-methionine = an N(6)-methyl-2'-deoxyadenosine in DNA + S-adenosyl-L-homocysteine + H(+)</text>
        <dbReference type="Rhea" id="RHEA:15197"/>
        <dbReference type="Rhea" id="RHEA-COMP:12418"/>
        <dbReference type="Rhea" id="RHEA-COMP:12419"/>
        <dbReference type="ChEBI" id="CHEBI:15378"/>
        <dbReference type="ChEBI" id="CHEBI:57856"/>
        <dbReference type="ChEBI" id="CHEBI:59789"/>
        <dbReference type="ChEBI" id="CHEBI:90615"/>
        <dbReference type="ChEBI" id="CHEBI:90616"/>
        <dbReference type="EC" id="2.1.1.72"/>
    </reaction>
</comment>
<dbReference type="PANTHER" id="PTHR30481:SF2">
    <property type="entry name" value="SITE-SPECIFIC DNA-METHYLTRANSFERASE (ADENINE-SPECIFIC)"/>
    <property type="match status" value="1"/>
</dbReference>
<name>A0A645A521_9ZZZZ</name>
<sequence>MDRFPSPLRYPGGKLKISDYVKLLIQSNDLVGCSYIEPFAGGAAVALDLLYSGTVDRLILNDADYNLYAFWFSVLHCNKEFLEKVRKIEVTLEEWYKQSEILKADISTYSILEKGFATFFLNRCNRSGILKAGPIGGKKQTSNWKIDSRFVKERLLARIEKVGSNSDNVEIHNLDAIDFLVKLNNENRFKEKHFVYLDPPYFQKGKELYLNYYNPEDHKILAEYLLANMKNEHWMVSYDKCDDIDAIYAGFRSSTQDLRYCVHNTRGKGTESVFYSDMLITPMHS</sequence>
<dbReference type="GO" id="GO:0006298">
    <property type="term" value="P:mismatch repair"/>
    <property type="evidence" value="ECO:0007669"/>
    <property type="project" value="TreeGrafter"/>
</dbReference>
<evidence type="ECO:0000256" key="2">
    <source>
        <dbReference type="ARBA" id="ARBA00011900"/>
    </source>
</evidence>
<evidence type="ECO:0000313" key="7">
    <source>
        <dbReference type="EMBL" id="MPM48036.1"/>
    </source>
</evidence>
<dbReference type="PRINTS" id="PR00505">
    <property type="entry name" value="D12N6MTFRASE"/>
</dbReference>